<protein>
    <recommendedName>
        <fullName evidence="5">Adenosine deaminase</fullName>
        <ecNumber evidence="4">3.5.4.4</ecNumber>
    </recommendedName>
</protein>
<dbReference type="PANTHER" id="PTHR11409">
    <property type="entry name" value="ADENOSINE DEAMINASE"/>
    <property type="match status" value="1"/>
</dbReference>
<dbReference type="InterPro" id="IPR006650">
    <property type="entry name" value="A/AMP_deam_AS"/>
</dbReference>
<dbReference type="GO" id="GO:0043103">
    <property type="term" value="P:hypoxanthine salvage"/>
    <property type="evidence" value="ECO:0007669"/>
    <property type="project" value="TreeGrafter"/>
</dbReference>
<comment type="similarity">
    <text evidence="3">Belongs to the metallo-dependent hydrolases superfamily. Adenosine and AMP deaminases family.</text>
</comment>
<evidence type="ECO:0000313" key="11">
    <source>
        <dbReference type="Proteomes" id="UP001195483"/>
    </source>
</evidence>
<evidence type="ECO:0000256" key="1">
    <source>
        <dbReference type="ARBA" id="ARBA00001947"/>
    </source>
</evidence>
<comment type="subcellular location">
    <subcellularLocation>
        <location evidence="2">Cell membrane</location>
        <topology evidence="2">Peripheral membrane protein</topology>
        <orientation evidence="2">Extracellular side</orientation>
    </subcellularLocation>
</comment>
<evidence type="ECO:0000256" key="8">
    <source>
        <dbReference type="ARBA" id="ARBA00022833"/>
    </source>
</evidence>
<dbReference type="NCBIfam" id="TIGR01430">
    <property type="entry name" value="aden_deam"/>
    <property type="match status" value="1"/>
</dbReference>
<evidence type="ECO:0000256" key="4">
    <source>
        <dbReference type="ARBA" id="ARBA00012784"/>
    </source>
</evidence>
<dbReference type="InterPro" id="IPR006330">
    <property type="entry name" value="Ado/ade_deaminase"/>
</dbReference>
<dbReference type="PROSITE" id="PS00485">
    <property type="entry name" value="A_DEAMINASE"/>
    <property type="match status" value="1"/>
</dbReference>
<dbReference type="GO" id="GO:0060169">
    <property type="term" value="P:negative regulation of adenosine receptor signaling pathway"/>
    <property type="evidence" value="ECO:0007669"/>
    <property type="project" value="TreeGrafter"/>
</dbReference>
<dbReference type="GO" id="GO:0046872">
    <property type="term" value="F:metal ion binding"/>
    <property type="evidence" value="ECO:0007669"/>
    <property type="project" value="UniProtKB-KW"/>
</dbReference>
<reference evidence="10" key="3">
    <citation type="submission" date="2023-05" db="EMBL/GenBank/DDBJ databases">
        <authorList>
            <person name="Smith C.H."/>
        </authorList>
    </citation>
    <scope>NUCLEOTIDE SEQUENCE</scope>
    <source>
        <strain evidence="10">CHS0354</strain>
        <tissue evidence="10">Mantle</tissue>
    </source>
</reference>
<proteinExistence type="inferred from homology"/>
<keyword evidence="7" id="KW-0378">Hydrolase</keyword>
<dbReference type="GO" id="GO:0006154">
    <property type="term" value="P:adenosine catabolic process"/>
    <property type="evidence" value="ECO:0007669"/>
    <property type="project" value="TreeGrafter"/>
</dbReference>
<dbReference type="PANTHER" id="PTHR11409:SF43">
    <property type="entry name" value="ADENOSINE DEAMINASE"/>
    <property type="match status" value="1"/>
</dbReference>
<evidence type="ECO:0000256" key="2">
    <source>
        <dbReference type="ARBA" id="ARBA00004296"/>
    </source>
</evidence>
<reference evidence="10" key="2">
    <citation type="journal article" date="2021" name="Genome Biol. Evol.">
        <title>Developing a high-quality reference genome for a parasitic bivalve with doubly uniparental inheritance (Bivalvia: Unionida).</title>
        <authorList>
            <person name="Smith C.H."/>
        </authorList>
    </citation>
    <scope>NUCLEOTIDE SEQUENCE</scope>
    <source>
        <strain evidence="10">CHS0354</strain>
        <tissue evidence="10">Mantle</tissue>
    </source>
</reference>
<dbReference type="GO" id="GO:0005829">
    <property type="term" value="C:cytosol"/>
    <property type="evidence" value="ECO:0007669"/>
    <property type="project" value="TreeGrafter"/>
</dbReference>
<feature type="domain" description="Adenosine deaminase" evidence="9">
    <location>
        <begin position="13"/>
        <end position="352"/>
    </location>
</feature>
<reference evidence="10" key="1">
    <citation type="journal article" date="2021" name="Genome Biol. Evol.">
        <title>A High-Quality Reference Genome for a Parasitic Bivalve with Doubly Uniparental Inheritance (Bivalvia: Unionida).</title>
        <authorList>
            <person name="Smith C.H."/>
        </authorList>
    </citation>
    <scope>NUCLEOTIDE SEQUENCE</scope>
    <source>
        <strain evidence="10">CHS0354</strain>
    </source>
</reference>
<keyword evidence="8" id="KW-0862">Zinc</keyword>
<dbReference type="Proteomes" id="UP001195483">
    <property type="component" value="Unassembled WGS sequence"/>
</dbReference>
<evidence type="ECO:0000259" key="9">
    <source>
        <dbReference type="Pfam" id="PF00962"/>
    </source>
</evidence>
<dbReference type="GO" id="GO:0009168">
    <property type="term" value="P:purine ribonucleoside monophosphate biosynthetic process"/>
    <property type="evidence" value="ECO:0007669"/>
    <property type="project" value="InterPro"/>
</dbReference>
<comment type="caution">
    <text evidence="10">The sequence shown here is derived from an EMBL/GenBank/DDBJ whole genome shotgun (WGS) entry which is preliminary data.</text>
</comment>
<dbReference type="SUPFAM" id="SSF51556">
    <property type="entry name" value="Metallo-dependent hydrolases"/>
    <property type="match status" value="1"/>
</dbReference>
<evidence type="ECO:0000256" key="7">
    <source>
        <dbReference type="ARBA" id="ARBA00022801"/>
    </source>
</evidence>
<comment type="cofactor">
    <cofactor evidence="1">
        <name>Zn(2+)</name>
        <dbReference type="ChEBI" id="CHEBI:29105"/>
    </cofactor>
</comment>
<organism evidence="10 11">
    <name type="scientific">Potamilus streckersoni</name>
    <dbReference type="NCBI Taxonomy" id="2493646"/>
    <lineage>
        <taxon>Eukaryota</taxon>
        <taxon>Metazoa</taxon>
        <taxon>Spiralia</taxon>
        <taxon>Lophotrochozoa</taxon>
        <taxon>Mollusca</taxon>
        <taxon>Bivalvia</taxon>
        <taxon>Autobranchia</taxon>
        <taxon>Heteroconchia</taxon>
        <taxon>Palaeoheterodonta</taxon>
        <taxon>Unionida</taxon>
        <taxon>Unionoidea</taxon>
        <taxon>Unionidae</taxon>
        <taxon>Ambleminae</taxon>
        <taxon>Lampsilini</taxon>
        <taxon>Potamilus</taxon>
    </lineage>
</organism>
<dbReference type="GO" id="GO:0009897">
    <property type="term" value="C:external side of plasma membrane"/>
    <property type="evidence" value="ECO:0007669"/>
    <property type="project" value="TreeGrafter"/>
</dbReference>
<accession>A0AAE0TJI4</accession>
<evidence type="ECO:0000256" key="5">
    <source>
        <dbReference type="ARBA" id="ARBA00018099"/>
    </source>
</evidence>
<dbReference type="EMBL" id="JAEAOA010001017">
    <property type="protein sequence ID" value="KAK3611529.1"/>
    <property type="molecule type" value="Genomic_DNA"/>
</dbReference>
<dbReference type="InterPro" id="IPR001365">
    <property type="entry name" value="A_deaminase_dom"/>
</dbReference>
<sequence>MEKNDFTDIFDYKIELHVHLDGSVRSETVLDIANQRGLQIHLPHRTVEELKRDIVITKPCSLSKLLESFGYFMPIIAGSREAVYRIAYEFCEDSAKEKTKYVEVRYCPHLLANSLEKRDFALERGNYTPRDVVLTVNEALEAGSRDFNISAKSILCCMTHRPELSEEVAHLCNEFRAQGVVGIDIAGEEFVPGTEPDECLHKQAFSYAKKNEIHRTVHAGENGPASAVREALDHMHAERIGHGYHALDDLELYQRILRDKVHLEICPISSIRTKACPEDIKQHPLLRLVADGANYSINTDDPIVLDNDLIDDYRFVSQMGLSNQQIIQGIFNAARSCFAPENEKKQILKDLVTVYGNNF</sequence>
<dbReference type="EC" id="3.5.4.4" evidence="4"/>
<dbReference type="Pfam" id="PF00962">
    <property type="entry name" value="A_deaminase"/>
    <property type="match status" value="1"/>
</dbReference>
<keyword evidence="6" id="KW-0479">Metal-binding</keyword>
<dbReference type="Gene3D" id="3.20.20.140">
    <property type="entry name" value="Metal-dependent hydrolases"/>
    <property type="match status" value="1"/>
</dbReference>
<name>A0AAE0TJI4_9BIVA</name>
<dbReference type="InterPro" id="IPR032466">
    <property type="entry name" value="Metal_Hydrolase"/>
</dbReference>
<dbReference type="FunFam" id="3.20.20.140:FF:000057">
    <property type="entry name" value="Adenosine deaminase"/>
    <property type="match status" value="1"/>
</dbReference>
<dbReference type="GO" id="GO:0046103">
    <property type="term" value="P:inosine biosynthetic process"/>
    <property type="evidence" value="ECO:0007669"/>
    <property type="project" value="TreeGrafter"/>
</dbReference>
<dbReference type="AlphaFoldDB" id="A0AAE0TJI4"/>
<evidence type="ECO:0000313" key="10">
    <source>
        <dbReference type="EMBL" id="KAK3611529.1"/>
    </source>
</evidence>
<dbReference type="GO" id="GO:0004000">
    <property type="term" value="F:adenosine deaminase activity"/>
    <property type="evidence" value="ECO:0007669"/>
    <property type="project" value="TreeGrafter"/>
</dbReference>
<keyword evidence="11" id="KW-1185">Reference proteome</keyword>
<evidence type="ECO:0000256" key="6">
    <source>
        <dbReference type="ARBA" id="ARBA00022723"/>
    </source>
</evidence>
<gene>
    <name evidence="10" type="ORF">CHS0354_016464</name>
</gene>
<evidence type="ECO:0000256" key="3">
    <source>
        <dbReference type="ARBA" id="ARBA00006676"/>
    </source>
</evidence>